<dbReference type="GO" id="GO:0016757">
    <property type="term" value="F:glycosyltransferase activity"/>
    <property type="evidence" value="ECO:0007669"/>
    <property type="project" value="UniProtKB-KW"/>
</dbReference>
<protein>
    <submittedName>
        <fullName evidence="3">Glycosyltransferase</fullName>
        <ecNumber evidence="3">2.4.-.-</ecNumber>
    </submittedName>
</protein>
<dbReference type="SUPFAM" id="SSF53448">
    <property type="entry name" value="Nucleotide-diphospho-sugar transferases"/>
    <property type="match status" value="1"/>
</dbReference>
<sequence length="301" mass="35488">MKGFTILITTRNRLEDLKYTLQLNEAALNGSDVKYIIYDDGSNDGTYEFIASNYSKIKLLRNETSRGLIYCRNRMMNLVKTEYAISIDDDLHFITNNPIHNIKAYFEAHSNCAIVSFRIFWSKEAPASTHSDETAFRTKSYAGGAHAFRMSAWKSIPGYPDWFIFYGEEDYASYHLFKKDWEIHYLPKVLVHHRVDLKARKYKKDYRLRTRRALRSGWFLYLLFYPLGLVPKKILYSLWMQFKTKVFKGDFKAFIAILQALGDLILNVPRLIKESDRLSKEQFLKYSKLPATKLYWKPKDL</sequence>
<reference evidence="3" key="1">
    <citation type="submission" date="2023-07" db="EMBL/GenBank/DDBJ databases">
        <title>Two novel species in the genus Flavivirga.</title>
        <authorList>
            <person name="Kwon K."/>
        </authorList>
    </citation>
    <scope>NUCLEOTIDE SEQUENCE</scope>
    <source>
        <strain evidence="3">KCTC 52353</strain>
    </source>
</reference>
<dbReference type="Proteomes" id="UP001176883">
    <property type="component" value="Unassembled WGS sequence"/>
</dbReference>
<feature type="domain" description="Glycosyltransferase 2-like" evidence="2">
    <location>
        <begin position="5"/>
        <end position="125"/>
    </location>
</feature>
<dbReference type="InterPro" id="IPR001173">
    <property type="entry name" value="Glyco_trans_2-like"/>
</dbReference>
<keyword evidence="1" id="KW-1133">Transmembrane helix</keyword>
<evidence type="ECO:0000313" key="3">
    <source>
        <dbReference type="EMBL" id="MDO5970561.1"/>
    </source>
</evidence>
<accession>A0ABT8WBS7</accession>
<name>A0ABT8WBS7_9FLAO</name>
<dbReference type="Gene3D" id="3.90.550.10">
    <property type="entry name" value="Spore Coat Polysaccharide Biosynthesis Protein SpsA, Chain A"/>
    <property type="match status" value="1"/>
</dbReference>
<keyword evidence="1" id="KW-0472">Membrane</keyword>
<organism evidence="3 4">
    <name type="scientific">Flavivirga aquimarina</name>
    <dbReference type="NCBI Taxonomy" id="2027862"/>
    <lineage>
        <taxon>Bacteria</taxon>
        <taxon>Pseudomonadati</taxon>
        <taxon>Bacteroidota</taxon>
        <taxon>Flavobacteriia</taxon>
        <taxon>Flavobacteriales</taxon>
        <taxon>Flavobacteriaceae</taxon>
        <taxon>Flavivirga</taxon>
    </lineage>
</organism>
<dbReference type="EC" id="2.4.-.-" evidence="3"/>
<proteinExistence type="predicted"/>
<dbReference type="RefSeq" id="WP_303278249.1">
    <property type="nucleotide sequence ID" value="NZ_JAUOEK010000120.1"/>
</dbReference>
<feature type="transmembrane region" description="Helical" evidence="1">
    <location>
        <begin position="213"/>
        <end position="231"/>
    </location>
</feature>
<keyword evidence="1" id="KW-0812">Transmembrane</keyword>
<dbReference type="Pfam" id="PF00535">
    <property type="entry name" value="Glycos_transf_2"/>
    <property type="match status" value="1"/>
</dbReference>
<keyword evidence="3" id="KW-0328">Glycosyltransferase</keyword>
<gene>
    <name evidence="3" type="ORF">Q4Q35_12160</name>
</gene>
<dbReference type="PANTHER" id="PTHR43685">
    <property type="entry name" value="GLYCOSYLTRANSFERASE"/>
    <property type="match status" value="1"/>
</dbReference>
<evidence type="ECO:0000256" key="1">
    <source>
        <dbReference type="SAM" id="Phobius"/>
    </source>
</evidence>
<dbReference type="InterPro" id="IPR029044">
    <property type="entry name" value="Nucleotide-diphossugar_trans"/>
</dbReference>
<comment type="caution">
    <text evidence="3">The sequence shown here is derived from an EMBL/GenBank/DDBJ whole genome shotgun (WGS) entry which is preliminary data.</text>
</comment>
<evidence type="ECO:0000313" key="4">
    <source>
        <dbReference type="Proteomes" id="UP001176883"/>
    </source>
</evidence>
<dbReference type="EMBL" id="JAUOEK010000120">
    <property type="protein sequence ID" value="MDO5970561.1"/>
    <property type="molecule type" value="Genomic_DNA"/>
</dbReference>
<dbReference type="InterPro" id="IPR050834">
    <property type="entry name" value="Glycosyltransf_2"/>
</dbReference>
<keyword evidence="4" id="KW-1185">Reference proteome</keyword>
<evidence type="ECO:0000259" key="2">
    <source>
        <dbReference type="Pfam" id="PF00535"/>
    </source>
</evidence>
<keyword evidence="3" id="KW-0808">Transferase</keyword>
<dbReference type="PANTHER" id="PTHR43685:SF2">
    <property type="entry name" value="GLYCOSYLTRANSFERASE 2-LIKE DOMAIN-CONTAINING PROTEIN"/>
    <property type="match status" value="1"/>
</dbReference>